<gene>
    <name evidence="2" type="ORF">D9758_002257</name>
</gene>
<feature type="compositionally biased region" description="Low complexity" evidence="1">
    <location>
        <begin position="222"/>
        <end position="232"/>
    </location>
</feature>
<protein>
    <submittedName>
        <fullName evidence="2">Uncharacterized protein</fullName>
    </submittedName>
</protein>
<reference evidence="2 3" key="1">
    <citation type="journal article" date="2020" name="ISME J.">
        <title>Uncovering the hidden diversity of litter-decomposition mechanisms in mushroom-forming fungi.</title>
        <authorList>
            <person name="Floudas D."/>
            <person name="Bentzer J."/>
            <person name="Ahren D."/>
            <person name="Johansson T."/>
            <person name="Persson P."/>
            <person name="Tunlid A."/>
        </authorList>
    </citation>
    <scope>NUCLEOTIDE SEQUENCE [LARGE SCALE GENOMIC DNA]</scope>
    <source>
        <strain evidence="2 3">CBS 291.85</strain>
    </source>
</reference>
<feature type="region of interest" description="Disordered" evidence="1">
    <location>
        <begin position="177"/>
        <end position="243"/>
    </location>
</feature>
<name>A0A8H5LTA2_9AGAR</name>
<feature type="compositionally biased region" description="Low complexity" evidence="1">
    <location>
        <begin position="94"/>
        <end position="108"/>
    </location>
</feature>
<feature type="region of interest" description="Disordered" evidence="1">
    <location>
        <begin position="1"/>
        <end position="44"/>
    </location>
</feature>
<evidence type="ECO:0000313" key="2">
    <source>
        <dbReference type="EMBL" id="KAF5368601.1"/>
    </source>
</evidence>
<sequence length="243" mass="27278">MNYSGHPHHHRSRTAHAQPYPNPTHQNLQRDGEYLFPPTSRKPPLVARHEFHKDQFCPEYNLARMNRGSPNPHEDAEMQRLVQLQARSRERTKSSGASSLASQSSGYSVQRPGAYSRPRNSSPSALPVYPHSNQYCPEVHTGNRLPETPVDTRSHNFELPSRHINARDSLFLPYTQSLPRCSSSSSSSSRKEPPTLQLQLTRPNKSSARSTDAVPVSGLPFSVSSGRSATSSRNKTTYHDRPF</sequence>
<feature type="compositionally biased region" description="Basic residues" evidence="1">
    <location>
        <begin position="1"/>
        <end position="14"/>
    </location>
</feature>
<evidence type="ECO:0000256" key="1">
    <source>
        <dbReference type="SAM" id="MobiDB-lite"/>
    </source>
</evidence>
<dbReference type="EMBL" id="JAACJM010000015">
    <property type="protein sequence ID" value="KAF5368601.1"/>
    <property type="molecule type" value="Genomic_DNA"/>
</dbReference>
<proteinExistence type="predicted"/>
<evidence type="ECO:0000313" key="3">
    <source>
        <dbReference type="Proteomes" id="UP000559256"/>
    </source>
</evidence>
<dbReference type="Proteomes" id="UP000559256">
    <property type="component" value="Unassembled WGS sequence"/>
</dbReference>
<accession>A0A8H5LTA2</accession>
<feature type="region of interest" description="Disordered" evidence="1">
    <location>
        <begin position="86"/>
        <end position="161"/>
    </location>
</feature>
<feature type="compositionally biased region" description="Polar residues" evidence="1">
    <location>
        <begin position="196"/>
        <end position="210"/>
    </location>
</feature>
<keyword evidence="3" id="KW-1185">Reference proteome</keyword>
<organism evidence="2 3">
    <name type="scientific">Tetrapyrgos nigripes</name>
    <dbReference type="NCBI Taxonomy" id="182062"/>
    <lineage>
        <taxon>Eukaryota</taxon>
        <taxon>Fungi</taxon>
        <taxon>Dikarya</taxon>
        <taxon>Basidiomycota</taxon>
        <taxon>Agaricomycotina</taxon>
        <taxon>Agaricomycetes</taxon>
        <taxon>Agaricomycetidae</taxon>
        <taxon>Agaricales</taxon>
        <taxon>Marasmiineae</taxon>
        <taxon>Marasmiaceae</taxon>
        <taxon>Tetrapyrgos</taxon>
    </lineage>
</organism>
<dbReference type="AlphaFoldDB" id="A0A8H5LTA2"/>
<comment type="caution">
    <text evidence="2">The sequence shown here is derived from an EMBL/GenBank/DDBJ whole genome shotgun (WGS) entry which is preliminary data.</text>
</comment>